<evidence type="ECO:0000256" key="6">
    <source>
        <dbReference type="ARBA" id="ARBA00022895"/>
    </source>
</evidence>
<accession>A0A9W7TEK6</accession>
<proteinExistence type="inferred from homology"/>
<name>A0A9W7TEK6_TRIRA</name>
<comment type="subcellular location">
    <subcellularLocation>
        <location evidence="2">Chromosome</location>
        <location evidence="2">Telomere</location>
    </subcellularLocation>
    <subcellularLocation>
        <location evidence="1">Nucleus</location>
    </subcellularLocation>
</comment>
<evidence type="ECO:0000256" key="7">
    <source>
        <dbReference type="ARBA" id="ARBA00023125"/>
    </source>
</evidence>
<comment type="caution">
    <text evidence="10">The sequence shown here is derived from an EMBL/GenBank/DDBJ whole genome shotgun (WGS) entry which is preliminary data.</text>
</comment>
<evidence type="ECO:0000313" key="11">
    <source>
        <dbReference type="Proteomes" id="UP001059041"/>
    </source>
</evidence>
<dbReference type="Pfam" id="PF15489">
    <property type="entry name" value="CTC1"/>
    <property type="match status" value="1"/>
</dbReference>
<keyword evidence="5" id="KW-0158">Chromosome</keyword>
<dbReference type="InterPro" id="IPR042617">
    <property type="entry name" value="CTC1-like"/>
</dbReference>
<evidence type="ECO:0000256" key="8">
    <source>
        <dbReference type="ARBA" id="ARBA00023242"/>
    </source>
</evidence>
<feature type="compositionally biased region" description="Basic and acidic residues" evidence="9">
    <location>
        <begin position="313"/>
        <end position="327"/>
    </location>
</feature>
<reference evidence="10" key="1">
    <citation type="submission" date="2021-02" db="EMBL/GenBank/DDBJ databases">
        <title>Comparative genomics reveals that relaxation of natural selection precedes convergent phenotypic evolution of cavefish.</title>
        <authorList>
            <person name="Peng Z."/>
        </authorList>
    </citation>
    <scope>NUCLEOTIDE SEQUENCE</scope>
    <source>
        <tissue evidence="10">Muscle</tissue>
    </source>
</reference>
<evidence type="ECO:0000256" key="5">
    <source>
        <dbReference type="ARBA" id="ARBA00022454"/>
    </source>
</evidence>
<evidence type="ECO:0000256" key="3">
    <source>
        <dbReference type="ARBA" id="ARBA00006332"/>
    </source>
</evidence>
<dbReference type="PANTHER" id="PTHR14865">
    <property type="entry name" value="CST COMPLEX SUBUNIT CTC1"/>
    <property type="match status" value="1"/>
</dbReference>
<evidence type="ECO:0000256" key="1">
    <source>
        <dbReference type="ARBA" id="ARBA00004123"/>
    </source>
</evidence>
<dbReference type="AlphaFoldDB" id="A0A9W7TEK6"/>
<dbReference type="GO" id="GO:0010833">
    <property type="term" value="P:telomere maintenance via telomere lengthening"/>
    <property type="evidence" value="ECO:0007669"/>
    <property type="project" value="TreeGrafter"/>
</dbReference>
<evidence type="ECO:0000256" key="2">
    <source>
        <dbReference type="ARBA" id="ARBA00004574"/>
    </source>
</evidence>
<keyword evidence="8" id="KW-0539">Nucleus</keyword>
<evidence type="ECO:0000256" key="9">
    <source>
        <dbReference type="SAM" id="MobiDB-lite"/>
    </source>
</evidence>
<dbReference type="GO" id="GO:0003697">
    <property type="term" value="F:single-stranded DNA binding"/>
    <property type="evidence" value="ECO:0007669"/>
    <property type="project" value="InterPro"/>
</dbReference>
<dbReference type="PANTHER" id="PTHR14865:SF2">
    <property type="entry name" value="CST COMPLEX SUBUNIT CTC1"/>
    <property type="match status" value="1"/>
</dbReference>
<feature type="compositionally biased region" description="Polar residues" evidence="9">
    <location>
        <begin position="329"/>
        <end position="339"/>
    </location>
</feature>
<keyword evidence="6" id="KW-0779">Telomere</keyword>
<dbReference type="GO" id="GO:0045740">
    <property type="term" value="P:positive regulation of DNA replication"/>
    <property type="evidence" value="ECO:0007669"/>
    <property type="project" value="TreeGrafter"/>
</dbReference>
<protein>
    <recommendedName>
        <fullName evidence="4">CST complex subunit CTC1</fullName>
    </recommendedName>
</protein>
<evidence type="ECO:0000256" key="4">
    <source>
        <dbReference type="ARBA" id="ARBA00016175"/>
    </source>
</evidence>
<dbReference type="GO" id="GO:0042162">
    <property type="term" value="F:telomeric DNA binding"/>
    <property type="evidence" value="ECO:0007669"/>
    <property type="project" value="TreeGrafter"/>
</dbReference>
<keyword evidence="11" id="KW-1185">Reference proteome</keyword>
<dbReference type="Proteomes" id="UP001059041">
    <property type="component" value="Linkage Group LG21"/>
</dbReference>
<evidence type="ECO:0000313" key="10">
    <source>
        <dbReference type="EMBL" id="KAI7794649.1"/>
    </source>
</evidence>
<dbReference type="EMBL" id="JAFHDT010000021">
    <property type="protein sequence ID" value="KAI7794649.1"/>
    <property type="molecule type" value="Genomic_DNA"/>
</dbReference>
<feature type="region of interest" description="Disordered" evidence="9">
    <location>
        <begin position="301"/>
        <end position="339"/>
    </location>
</feature>
<dbReference type="GO" id="GO:1990879">
    <property type="term" value="C:CST complex"/>
    <property type="evidence" value="ECO:0007669"/>
    <property type="project" value="TreeGrafter"/>
</dbReference>
<gene>
    <name evidence="10" type="ORF">IRJ41_020519</name>
</gene>
<feature type="region of interest" description="Disordered" evidence="9">
    <location>
        <begin position="698"/>
        <end position="723"/>
    </location>
</feature>
<organism evidence="10 11">
    <name type="scientific">Triplophysa rosa</name>
    <name type="common">Cave loach</name>
    <dbReference type="NCBI Taxonomy" id="992332"/>
    <lineage>
        <taxon>Eukaryota</taxon>
        <taxon>Metazoa</taxon>
        <taxon>Chordata</taxon>
        <taxon>Craniata</taxon>
        <taxon>Vertebrata</taxon>
        <taxon>Euteleostomi</taxon>
        <taxon>Actinopterygii</taxon>
        <taxon>Neopterygii</taxon>
        <taxon>Teleostei</taxon>
        <taxon>Ostariophysi</taxon>
        <taxon>Cypriniformes</taxon>
        <taxon>Nemacheilidae</taxon>
        <taxon>Triplophysa</taxon>
    </lineage>
</organism>
<keyword evidence="7" id="KW-0238">DNA-binding</keyword>
<comment type="similarity">
    <text evidence="3">Belongs to the CTC1 family.</text>
</comment>
<sequence length="1101" mass="121703">MEEFLEHFKERTRSEQRWLCEVFEGVRQQLYPLISSSVGLSVEQLTLSVLSKVQRAAGSEVASLPVSYRFVSLSELTRQQHTPCCSSLTWSSAQYREQARRALPNYRALARDNILLMGYLYDGPAAGASDGGWWVRDAGGAVSCRLVKSSPLWLGRLMLFPTWNYIPQNAPAGGGYLELIDPPVCVTPEAMTFDPGGSLTEAMSVKRAAELLKQRCDAQVCVSGQVSVISPLLLISGRRFFCLILSEGDSAAPVLITEGKHQYWRQCVCVGQYICISAMRVCSLRGWAGHHVLSVTAQSRLHPHVQTQESSEDPEKHLMDTDSHAPDTHMTSHTASCSTTSVRKKHSTLISYKGLITKVLHAEAGLYEIDGKVGLCLAYQPLQERGGGLRPGAEIQLHNVHFLYRPSPFAPDVVLCACLCSSAQVTAFSPLSSKVEVCGSHSPLQRHLLEKNLGVSQYLWLCYCQRVITERLCPRWVREERVCVVAGRLLDCVCDAEQKTDRKRDIYREMLQEPHQCPVTTYCVSWPCVVLWSVRHLCDWMSSEVWSSLSLSSLVSPAAAHMTCAELNACLSWSVHSVRLTAAHSQPLMLVGVLELSSTHATLQIKDQTQTLDCVCVQTDQSGATTNSNISTAWLGCLVCVQRCTLVMERLMKTNFPSWKHLDQPNYITHKHCRLYLQFCVSDLIIISPSAAMSISLMEKKRDQTDGREADQKRDRRDEGDDDPLRSACVSLVFRLNSKQGVMFRNTSVSADAHTLQMGFTATVSCLGDVQLWNNDPKNRRIQTSETDGRETTVRHLHYTVSLLYSGFYSASVCVLQMDLHFGDVCVRWFPLLHPGSVYRLIAHNTEDVSVLKAESISARGGVKLLSNPALLMKHQWRLHTLTHMEQLLDTQSDVGAVMSVSKVLHSSSTSEIVSFYGVISQRITLQEEMGTKPSIQSVTATKDSSVVEEGLKIRLTVQDSESAGHMIQVYVDLSCGPYTPGLLQGATVILQDFHRKVSKACNVYCRSLPISCVSVTGLGSVSSGSGGSQSPPPMMLLGEWASGRTQQCIVGQVKGHIVCVLSLRLQWMCSLCGSTFRQGSCSRGQPPCDSSCGVFQAEAK</sequence>
<dbReference type="InterPro" id="IPR029156">
    <property type="entry name" value="CTC1"/>
</dbReference>